<keyword evidence="4" id="KW-1185">Reference proteome</keyword>
<evidence type="ECO:0000313" key="4">
    <source>
        <dbReference type="Proteomes" id="UP000799291"/>
    </source>
</evidence>
<sequence length="512" mass="56010">MALERESIDEISESDRHSQETTGHAPTTLQEGGIFPEYDKALGTRNTCVAGLLFSFAVSITCISLAPWAFRGRRAFLAQSGGYTVDKQGERTFFLASASQELVKLAVNICIAISTDCMGYIHATSFRWALQREGRLEFNSNLRLLASTRGCASSRWSMNLVSAFLLMSCYASSGQLFLSANASQQGFVINGIALTALGIGIFGQASIAALSLVNSHGLTPTWSSNPLNTVLVLLQHGAIEHRPGRRMHSVRSRNAPSGPQLPKARQPSLRQSYAHVRHVTRFLWALFVIILIWGVVILDVSLLRHSGSMSREISFYGSGVPALQRNLTALLIIITFQAGITLGLHAAEMMVNISRDESAWRWVARPTGAKASYGAFGSIKAAVLSWQAMLLLAMKAVAHWLFGIAIGVKDGQMVMNWQGILPLSGVMLMLALFATYLTRSTSKGPQPAAFGHLQTLADLIDAWPERVDQRIWWGDKESCVRRDGESSGKEIRHTGTSVEKLKPIRMGSWYAG</sequence>
<accession>A0A6G1J906</accession>
<evidence type="ECO:0000256" key="1">
    <source>
        <dbReference type="SAM" id="MobiDB-lite"/>
    </source>
</evidence>
<proteinExistence type="predicted"/>
<gene>
    <name evidence="3" type="ORF">K458DRAFT_429821</name>
</gene>
<keyword evidence="2" id="KW-0472">Membrane</keyword>
<reference evidence="3" key="1">
    <citation type="journal article" date="2020" name="Stud. Mycol.">
        <title>101 Dothideomycetes genomes: a test case for predicting lifestyles and emergence of pathogens.</title>
        <authorList>
            <person name="Haridas S."/>
            <person name="Albert R."/>
            <person name="Binder M."/>
            <person name="Bloem J."/>
            <person name="Labutti K."/>
            <person name="Salamov A."/>
            <person name="Andreopoulos B."/>
            <person name="Baker S."/>
            <person name="Barry K."/>
            <person name="Bills G."/>
            <person name="Bluhm B."/>
            <person name="Cannon C."/>
            <person name="Castanera R."/>
            <person name="Culley D."/>
            <person name="Daum C."/>
            <person name="Ezra D."/>
            <person name="Gonzalez J."/>
            <person name="Henrissat B."/>
            <person name="Kuo A."/>
            <person name="Liang C."/>
            <person name="Lipzen A."/>
            <person name="Lutzoni F."/>
            <person name="Magnuson J."/>
            <person name="Mondo S."/>
            <person name="Nolan M."/>
            <person name="Ohm R."/>
            <person name="Pangilinan J."/>
            <person name="Park H.-J."/>
            <person name="Ramirez L."/>
            <person name="Alfaro M."/>
            <person name="Sun H."/>
            <person name="Tritt A."/>
            <person name="Yoshinaga Y."/>
            <person name="Zwiers L.-H."/>
            <person name="Turgeon B."/>
            <person name="Goodwin S."/>
            <person name="Spatafora J."/>
            <person name="Crous P."/>
            <person name="Grigoriev I."/>
        </authorList>
    </citation>
    <scope>NUCLEOTIDE SEQUENCE</scope>
    <source>
        <strain evidence="3">CBS 122367</strain>
    </source>
</reference>
<protein>
    <submittedName>
        <fullName evidence="3">Uncharacterized protein</fullName>
    </submittedName>
</protein>
<feature type="transmembrane region" description="Helical" evidence="2">
    <location>
        <begin position="323"/>
        <end position="347"/>
    </location>
</feature>
<keyword evidence="2" id="KW-0812">Transmembrane</keyword>
<dbReference type="AlphaFoldDB" id="A0A6G1J906"/>
<feature type="transmembrane region" description="Helical" evidence="2">
    <location>
        <begin position="282"/>
        <end position="303"/>
    </location>
</feature>
<dbReference type="EMBL" id="MU005576">
    <property type="protein sequence ID" value="KAF2686898.1"/>
    <property type="molecule type" value="Genomic_DNA"/>
</dbReference>
<keyword evidence="2" id="KW-1133">Transmembrane helix</keyword>
<evidence type="ECO:0000313" key="3">
    <source>
        <dbReference type="EMBL" id="KAF2686898.1"/>
    </source>
</evidence>
<feature type="region of interest" description="Disordered" evidence="1">
    <location>
        <begin position="242"/>
        <end position="266"/>
    </location>
</feature>
<feature type="region of interest" description="Disordered" evidence="1">
    <location>
        <begin position="1"/>
        <end position="31"/>
    </location>
</feature>
<organism evidence="3 4">
    <name type="scientific">Lentithecium fluviatile CBS 122367</name>
    <dbReference type="NCBI Taxonomy" id="1168545"/>
    <lineage>
        <taxon>Eukaryota</taxon>
        <taxon>Fungi</taxon>
        <taxon>Dikarya</taxon>
        <taxon>Ascomycota</taxon>
        <taxon>Pezizomycotina</taxon>
        <taxon>Dothideomycetes</taxon>
        <taxon>Pleosporomycetidae</taxon>
        <taxon>Pleosporales</taxon>
        <taxon>Massarineae</taxon>
        <taxon>Lentitheciaceae</taxon>
        <taxon>Lentithecium</taxon>
    </lineage>
</organism>
<feature type="transmembrane region" description="Helical" evidence="2">
    <location>
        <begin position="159"/>
        <end position="180"/>
    </location>
</feature>
<feature type="transmembrane region" description="Helical" evidence="2">
    <location>
        <begin position="420"/>
        <end position="437"/>
    </location>
</feature>
<name>A0A6G1J906_9PLEO</name>
<evidence type="ECO:0000256" key="2">
    <source>
        <dbReference type="SAM" id="Phobius"/>
    </source>
</evidence>
<feature type="transmembrane region" description="Helical" evidence="2">
    <location>
        <begin position="49"/>
        <end position="70"/>
    </location>
</feature>
<dbReference type="Proteomes" id="UP000799291">
    <property type="component" value="Unassembled WGS sequence"/>
</dbReference>
<feature type="transmembrane region" description="Helical" evidence="2">
    <location>
        <begin position="388"/>
        <end position="408"/>
    </location>
</feature>
<feature type="compositionally biased region" description="Basic and acidic residues" evidence="1">
    <location>
        <begin position="1"/>
        <end position="19"/>
    </location>
</feature>
<feature type="compositionally biased region" description="Polar residues" evidence="1">
    <location>
        <begin position="20"/>
        <end position="30"/>
    </location>
</feature>
<feature type="transmembrane region" description="Helical" evidence="2">
    <location>
        <begin position="192"/>
        <end position="213"/>
    </location>
</feature>
<dbReference type="OrthoDB" id="2688021at2759"/>